<accession>A0A6J5SMA6</accession>
<dbReference type="EMBL" id="LR797194">
    <property type="protein sequence ID" value="CAB4193631.1"/>
    <property type="molecule type" value="Genomic_DNA"/>
</dbReference>
<organism evidence="4">
    <name type="scientific">uncultured Caudovirales phage</name>
    <dbReference type="NCBI Taxonomy" id="2100421"/>
    <lineage>
        <taxon>Viruses</taxon>
        <taxon>Duplodnaviria</taxon>
        <taxon>Heunggongvirae</taxon>
        <taxon>Uroviricota</taxon>
        <taxon>Caudoviricetes</taxon>
        <taxon>Peduoviridae</taxon>
        <taxon>Maltschvirus</taxon>
        <taxon>Maltschvirus maltsch</taxon>
    </lineage>
</organism>
<evidence type="ECO:0000313" key="2">
    <source>
        <dbReference type="EMBL" id="CAB4185194.1"/>
    </source>
</evidence>
<dbReference type="EMBL" id="LR796912">
    <property type="protein sequence ID" value="CAB4174974.1"/>
    <property type="molecule type" value="Genomic_DNA"/>
</dbReference>
<gene>
    <name evidence="2" type="ORF">UFOVP1123_31</name>
    <name evidence="3" type="ORF">UFOVP1239_119</name>
    <name evidence="4" type="ORF">UFOVP1484_35</name>
    <name evidence="5" type="ORF">UFOVP1577_41</name>
    <name evidence="1" type="ORF">UFOVP961_103</name>
</gene>
<dbReference type="EMBL" id="LR797435">
    <property type="protein sequence ID" value="CAB4215876.1"/>
    <property type="molecule type" value="Genomic_DNA"/>
</dbReference>
<protein>
    <submittedName>
        <fullName evidence="4">SprT-like</fullName>
    </submittedName>
</protein>
<evidence type="ECO:0000313" key="3">
    <source>
        <dbReference type="EMBL" id="CAB4193631.1"/>
    </source>
</evidence>
<evidence type="ECO:0000313" key="1">
    <source>
        <dbReference type="EMBL" id="CAB4174974.1"/>
    </source>
</evidence>
<sequence>MNITKTSLTLYNDVLQDLFKIESYLYVRTKQMIYWDRAYCFGLYTQWVTPSNNKMKHEILIAKKEIGNELALFATMAHEYCHAWQAENEILIDHGESFKVWNDYFRQEYNLDIQHMVGV</sequence>
<dbReference type="EMBL" id="LR798422">
    <property type="protein sequence ID" value="CAB5230652.1"/>
    <property type="molecule type" value="Genomic_DNA"/>
</dbReference>
<proteinExistence type="predicted"/>
<dbReference type="EMBL" id="LR797079">
    <property type="protein sequence ID" value="CAB4185194.1"/>
    <property type="molecule type" value="Genomic_DNA"/>
</dbReference>
<evidence type="ECO:0000313" key="4">
    <source>
        <dbReference type="EMBL" id="CAB4215876.1"/>
    </source>
</evidence>
<reference evidence="4" key="1">
    <citation type="submission" date="2020-05" db="EMBL/GenBank/DDBJ databases">
        <authorList>
            <person name="Chiriac C."/>
            <person name="Salcher M."/>
            <person name="Ghai R."/>
            <person name="Kavagutti S V."/>
        </authorList>
    </citation>
    <scope>NUCLEOTIDE SEQUENCE</scope>
</reference>
<evidence type="ECO:0000313" key="5">
    <source>
        <dbReference type="EMBL" id="CAB5230652.1"/>
    </source>
</evidence>
<name>A0A6J5SMA6_9CAUD</name>